<dbReference type="EMBL" id="UYSU01033784">
    <property type="protein sequence ID" value="VDL93019.1"/>
    <property type="molecule type" value="Genomic_DNA"/>
</dbReference>
<keyword evidence="2" id="KW-1185">Reference proteome</keyword>
<dbReference type="Proteomes" id="UP000275846">
    <property type="component" value="Unassembled WGS sequence"/>
</dbReference>
<accession>A0A183SQY6</accession>
<evidence type="ECO:0000313" key="3">
    <source>
        <dbReference type="WBParaSite" id="SSLN_0000684301-mRNA-1"/>
    </source>
</evidence>
<proteinExistence type="predicted"/>
<dbReference type="AlphaFoldDB" id="A0A183SQY6"/>
<evidence type="ECO:0000313" key="2">
    <source>
        <dbReference type="Proteomes" id="UP000275846"/>
    </source>
</evidence>
<reference evidence="3" key="1">
    <citation type="submission" date="2016-06" db="UniProtKB">
        <authorList>
            <consortium name="WormBaseParasite"/>
        </authorList>
    </citation>
    <scope>IDENTIFICATION</scope>
</reference>
<reference evidence="1 2" key="2">
    <citation type="submission" date="2018-11" db="EMBL/GenBank/DDBJ databases">
        <authorList>
            <consortium name="Pathogen Informatics"/>
        </authorList>
    </citation>
    <scope>NUCLEOTIDE SEQUENCE [LARGE SCALE GENOMIC DNA]</scope>
    <source>
        <strain evidence="1 2">NST_G2</strain>
    </source>
</reference>
<name>A0A183SQY6_SCHSO</name>
<evidence type="ECO:0000313" key="1">
    <source>
        <dbReference type="EMBL" id="VDL93019.1"/>
    </source>
</evidence>
<dbReference type="WBParaSite" id="SSLN_0000684301-mRNA-1">
    <property type="protein sequence ID" value="SSLN_0000684301-mRNA-1"/>
    <property type="gene ID" value="SSLN_0000684301"/>
</dbReference>
<protein>
    <submittedName>
        <fullName evidence="3">Tnp_DDE_dom domain-containing protein</fullName>
    </submittedName>
</protein>
<sequence>MADFEAGHHEISDMAVSLRIGDIKISFLAGGVRVIQKFALVRKLHKVCTSLQHYSAKGVDAWRDAMKSTRHWLSSLATDQPISVRIRWETTSQICSP</sequence>
<organism evidence="3">
    <name type="scientific">Schistocephalus solidus</name>
    <name type="common">Tapeworm</name>
    <dbReference type="NCBI Taxonomy" id="70667"/>
    <lineage>
        <taxon>Eukaryota</taxon>
        <taxon>Metazoa</taxon>
        <taxon>Spiralia</taxon>
        <taxon>Lophotrochozoa</taxon>
        <taxon>Platyhelminthes</taxon>
        <taxon>Cestoda</taxon>
        <taxon>Eucestoda</taxon>
        <taxon>Diphyllobothriidea</taxon>
        <taxon>Diphyllobothriidae</taxon>
        <taxon>Schistocephalus</taxon>
    </lineage>
</organism>
<gene>
    <name evidence="1" type="ORF">SSLN_LOCUS6634</name>
</gene>